<dbReference type="Pfam" id="PF13145">
    <property type="entry name" value="Rotamase_2"/>
    <property type="match status" value="1"/>
</dbReference>
<evidence type="ECO:0000259" key="15">
    <source>
        <dbReference type="PROSITE" id="PS50198"/>
    </source>
</evidence>
<keyword evidence="17" id="KW-1185">Reference proteome</keyword>
<dbReference type="Gene3D" id="3.10.50.40">
    <property type="match status" value="1"/>
</dbReference>
<evidence type="ECO:0000313" key="16">
    <source>
        <dbReference type="EMBL" id="MZR30466.1"/>
    </source>
</evidence>
<evidence type="ECO:0000256" key="11">
    <source>
        <dbReference type="ARBA" id="ARBA00038408"/>
    </source>
</evidence>
<dbReference type="InterPro" id="IPR046357">
    <property type="entry name" value="PPIase_dom_sf"/>
</dbReference>
<dbReference type="SUPFAM" id="SSF54534">
    <property type="entry name" value="FKBP-like"/>
    <property type="match status" value="1"/>
</dbReference>
<comment type="similarity">
    <text evidence="11">Belongs to the PpiD chaperone family.</text>
</comment>
<dbReference type="GO" id="GO:0005886">
    <property type="term" value="C:plasma membrane"/>
    <property type="evidence" value="ECO:0007669"/>
    <property type="project" value="UniProtKB-SubCell"/>
</dbReference>
<evidence type="ECO:0000256" key="7">
    <source>
        <dbReference type="ARBA" id="ARBA00023136"/>
    </source>
</evidence>
<dbReference type="Pfam" id="PF13624">
    <property type="entry name" value="SurA_N_3"/>
    <property type="match status" value="1"/>
</dbReference>
<evidence type="ECO:0000256" key="12">
    <source>
        <dbReference type="ARBA" id="ARBA00040743"/>
    </source>
</evidence>
<evidence type="ECO:0000256" key="14">
    <source>
        <dbReference type="PROSITE-ProRule" id="PRU00278"/>
    </source>
</evidence>
<evidence type="ECO:0000256" key="4">
    <source>
        <dbReference type="ARBA" id="ARBA00022519"/>
    </source>
</evidence>
<keyword evidence="4" id="KW-0997">Cell inner membrane</keyword>
<dbReference type="InterPro" id="IPR000297">
    <property type="entry name" value="PPIase_PpiC"/>
</dbReference>
<evidence type="ECO:0000256" key="5">
    <source>
        <dbReference type="ARBA" id="ARBA00022692"/>
    </source>
</evidence>
<feature type="domain" description="PpiC" evidence="15">
    <location>
        <begin position="268"/>
        <end position="355"/>
    </location>
</feature>
<protein>
    <recommendedName>
        <fullName evidence="2">Parvulin-like PPIase</fullName>
    </recommendedName>
    <alternativeName>
        <fullName evidence="9">Peptidyl-prolyl cis-trans isomerase plp</fullName>
    </alternativeName>
    <alternativeName>
        <fullName evidence="12">Periplasmic chaperone PpiD</fullName>
    </alternativeName>
    <alternativeName>
        <fullName evidence="13">Periplasmic folding chaperone</fullName>
    </alternativeName>
    <alternativeName>
        <fullName evidence="10">Rotamase plp</fullName>
    </alternativeName>
</protein>
<comment type="subcellular location">
    <subcellularLocation>
        <location evidence="1">Cell inner membrane</location>
        <topology evidence="1">Single-pass type II membrane protein</topology>
        <orientation evidence="1">Periplasmic side</orientation>
    </subcellularLocation>
</comment>
<dbReference type="PROSITE" id="PS50198">
    <property type="entry name" value="PPIC_PPIASE_2"/>
    <property type="match status" value="1"/>
</dbReference>
<keyword evidence="8" id="KW-0143">Chaperone</keyword>
<reference evidence="16 17" key="1">
    <citation type="submission" date="2019-12" db="EMBL/GenBank/DDBJ databases">
        <title>Snethiella sp. nov. sp. isolated from sea sand.</title>
        <authorList>
            <person name="Kim J."/>
            <person name="Jeong S.E."/>
            <person name="Jung H.S."/>
            <person name="Jeon C.O."/>
        </authorList>
    </citation>
    <scope>NUCLEOTIDE SEQUENCE [LARGE SCALE GENOMIC DNA]</scope>
    <source>
        <strain evidence="16 17">DP05</strain>
    </source>
</reference>
<keyword evidence="6" id="KW-1133">Transmembrane helix</keyword>
<dbReference type="PANTHER" id="PTHR47529">
    <property type="entry name" value="PEPTIDYL-PROLYL CIS-TRANS ISOMERASE D"/>
    <property type="match status" value="1"/>
</dbReference>
<gene>
    <name evidence="16" type="ORF">GQE98_07430</name>
</gene>
<comment type="caution">
    <text evidence="16">The sequence shown here is derived from an EMBL/GenBank/DDBJ whole genome shotgun (WGS) entry which is preliminary data.</text>
</comment>
<evidence type="ECO:0000256" key="1">
    <source>
        <dbReference type="ARBA" id="ARBA00004382"/>
    </source>
</evidence>
<evidence type="ECO:0000313" key="17">
    <source>
        <dbReference type="Proteomes" id="UP000476030"/>
    </source>
</evidence>
<accession>A0A6L8W5Q1</accession>
<organism evidence="16 17">
    <name type="scientific">Sneathiella litorea</name>
    <dbReference type="NCBI Taxonomy" id="2606216"/>
    <lineage>
        <taxon>Bacteria</taxon>
        <taxon>Pseudomonadati</taxon>
        <taxon>Pseudomonadota</taxon>
        <taxon>Alphaproteobacteria</taxon>
        <taxon>Sneathiellales</taxon>
        <taxon>Sneathiellaceae</taxon>
        <taxon>Sneathiella</taxon>
    </lineage>
</organism>
<dbReference type="GO" id="GO:0003755">
    <property type="term" value="F:peptidyl-prolyl cis-trans isomerase activity"/>
    <property type="evidence" value="ECO:0007669"/>
    <property type="project" value="UniProtKB-KW"/>
</dbReference>
<evidence type="ECO:0000256" key="10">
    <source>
        <dbReference type="ARBA" id="ARBA00031484"/>
    </source>
</evidence>
<dbReference type="AlphaFoldDB" id="A0A6L8W5Q1"/>
<evidence type="ECO:0000256" key="13">
    <source>
        <dbReference type="ARBA" id="ARBA00042775"/>
    </source>
</evidence>
<evidence type="ECO:0000256" key="6">
    <source>
        <dbReference type="ARBA" id="ARBA00022989"/>
    </source>
</evidence>
<dbReference type="InterPro" id="IPR052029">
    <property type="entry name" value="PpiD_chaperone"/>
</dbReference>
<keyword evidence="5" id="KW-0812">Transmembrane</keyword>
<keyword evidence="14" id="KW-0413">Isomerase</keyword>
<evidence type="ECO:0000256" key="2">
    <source>
        <dbReference type="ARBA" id="ARBA00018370"/>
    </source>
</evidence>
<sequence>MLHAMRKGASGWLAKGLLLLLVASFGVWGIGGDMLTSSVGSNVIEVGDTSVSLGEFQRDYQRNLNILSARFNTQLTQEQAQQFGLAQMTVNQIASRALVDEKTKLLGLSADDEAVREMIQTQPSFQNQFQQFDRFLFEQFLARNGYSEGEYIEIVRNDITGEQLFGTFSQGMNKAPAVLVDTFYAYLAENRTAKYIDILDSSIGFAPAPTDEELETLIKETPENYSAPEYRKISYILLAPETVAAATEISEEDLKAEYEARKSEFDTPEMRAVMQMIFENEDTATAAYKKISEGADFAEVAMSDLQLTPADIDLGMMSKSDLLPELQEPVFDLETDGVTQPVKTVLGWHLAKVGEIIPGEERNYDAVKDQLKKDIQQNKAHELLYTQATKLEDEFAGGAKLEEASQALDLNVVKTDWIDANGNDKAGNPVATLPSATGFLAEAFARQIGDEAEVSETSDGGYYAVVVDEIEAAAVKQLADVKEQATKDWQENWRHEEARKKAEDLLVRLNAGESLEDIASELGLTVQTSLPVMRSGSAGELSPVARDGLFDLDPAAYGVNVNKAGNGTLLYRVADIIPADRETDKDAFTQMSEQITASIRASILAEYENYLQKDIGISVKEDLIKEYF</sequence>
<dbReference type="Proteomes" id="UP000476030">
    <property type="component" value="Unassembled WGS sequence"/>
</dbReference>
<dbReference type="SUPFAM" id="SSF109998">
    <property type="entry name" value="Triger factor/SurA peptide-binding domain-like"/>
    <property type="match status" value="1"/>
</dbReference>
<keyword evidence="14" id="KW-0697">Rotamase</keyword>
<keyword evidence="7" id="KW-0472">Membrane</keyword>
<evidence type="ECO:0000256" key="8">
    <source>
        <dbReference type="ARBA" id="ARBA00023186"/>
    </source>
</evidence>
<keyword evidence="3" id="KW-1003">Cell membrane</keyword>
<evidence type="ECO:0000256" key="9">
    <source>
        <dbReference type="ARBA" id="ARBA00030642"/>
    </source>
</evidence>
<dbReference type="InterPro" id="IPR027304">
    <property type="entry name" value="Trigger_fact/SurA_dom_sf"/>
</dbReference>
<evidence type="ECO:0000256" key="3">
    <source>
        <dbReference type="ARBA" id="ARBA00022475"/>
    </source>
</evidence>
<name>A0A6L8W5Q1_9PROT</name>
<dbReference type="EMBL" id="WTUW01000002">
    <property type="protein sequence ID" value="MZR30466.1"/>
    <property type="molecule type" value="Genomic_DNA"/>
</dbReference>
<dbReference type="PANTHER" id="PTHR47529:SF1">
    <property type="entry name" value="PERIPLASMIC CHAPERONE PPID"/>
    <property type="match status" value="1"/>
</dbReference>
<proteinExistence type="inferred from homology"/>